<keyword evidence="3 7" id="KW-0479">Metal-binding</keyword>
<keyword evidence="6" id="KW-0503">Monooxygenase</keyword>
<keyword evidence="4 9" id="KW-0560">Oxidoreductase</keyword>
<dbReference type="CDD" id="cd00361">
    <property type="entry name" value="arom_aa_hydroxylase"/>
    <property type="match status" value="1"/>
</dbReference>
<comment type="caution">
    <text evidence="9">The sequence shown here is derived from an EMBL/GenBank/DDBJ whole genome shotgun (WGS) entry which is preliminary data.</text>
</comment>
<dbReference type="Proteomes" id="UP000568106">
    <property type="component" value="Unassembled WGS sequence"/>
</dbReference>
<dbReference type="PANTHER" id="PTHR11473:SF24">
    <property type="entry name" value="PHENYLALANINE-4-HYDROXYLASE"/>
    <property type="match status" value="1"/>
</dbReference>
<evidence type="ECO:0000259" key="8">
    <source>
        <dbReference type="PROSITE" id="PS51410"/>
    </source>
</evidence>
<evidence type="ECO:0000256" key="2">
    <source>
        <dbReference type="ARBA" id="ARBA00009712"/>
    </source>
</evidence>
<comment type="cofactor">
    <cofactor evidence="1 7">
        <name>Fe(2+)</name>
        <dbReference type="ChEBI" id="CHEBI:29033"/>
    </cofactor>
</comment>
<organism evidence="9 10">
    <name type="scientific">Tunturiibacter empetritectus</name>
    <dbReference type="NCBI Taxonomy" id="3069691"/>
    <lineage>
        <taxon>Bacteria</taxon>
        <taxon>Pseudomonadati</taxon>
        <taxon>Acidobacteriota</taxon>
        <taxon>Terriglobia</taxon>
        <taxon>Terriglobales</taxon>
        <taxon>Acidobacteriaceae</taxon>
        <taxon>Tunturiibacter</taxon>
    </lineage>
</organism>
<evidence type="ECO:0000256" key="7">
    <source>
        <dbReference type="PIRSR" id="PIRSR601273-2"/>
    </source>
</evidence>
<dbReference type="SUPFAM" id="SSF56534">
    <property type="entry name" value="Aromatic aminoacid monoxygenases, catalytic and oligomerization domains"/>
    <property type="match status" value="1"/>
</dbReference>
<dbReference type="AlphaFoldDB" id="A0A7W8IFU3"/>
<feature type="domain" description="Biopterin-dependent aromatic amino acid hydroxylase family profile" evidence="8">
    <location>
        <begin position="1"/>
        <end position="255"/>
    </location>
</feature>
<dbReference type="PROSITE" id="PS00367">
    <property type="entry name" value="BH4_AAA_HYDROXYL_1"/>
    <property type="match status" value="1"/>
</dbReference>
<dbReference type="PRINTS" id="PR00372">
    <property type="entry name" value="FYWHYDRXLASE"/>
</dbReference>
<dbReference type="InterPro" id="IPR001273">
    <property type="entry name" value="ArAA_hydroxylase"/>
</dbReference>
<dbReference type="EC" id="1.14.16.1" evidence="9"/>
<evidence type="ECO:0000256" key="5">
    <source>
        <dbReference type="ARBA" id="ARBA00023004"/>
    </source>
</evidence>
<comment type="similarity">
    <text evidence="2">Belongs to the biopterin-dependent aromatic amino acid hydroxylase family.</text>
</comment>
<dbReference type="InterPro" id="IPR019774">
    <property type="entry name" value="Aromatic-AA_hydroxylase_C"/>
</dbReference>
<feature type="binding site" evidence="7">
    <location>
        <position position="132"/>
    </location>
    <ligand>
        <name>Fe cation</name>
        <dbReference type="ChEBI" id="CHEBI:24875"/>
    </ligand>
</feature>
<accession>A0A7W8IFU3</accession>
<evidence type="ECO:0000313" key="10">
    <source>
        <dbReference type="Proteomes" id="UP000568106"/>
    </source>
</evidence>
<feature type="binding site" evidence="7">
    <location>
        <position position="137"/>
    </location>
    <ligand>
        <name>Fe cation</name>
        <dbReference type="ChEBI" id="CHEBI:24875"/>
    </ligand>
</feature>
<proteinExistence type="inferred from homology"/>
<dbReference type="GO" id="GO:0005506">
    <property type="term" value="F:iron ion binding"/>
    <property type="evidence" value="ECO:0007669"/>
    <property type="project" value="InterPro"/>
</dbReference>
<dbReference type="NCBIfam" id="NF008877">
    <property type="entry name" value="PRK11913.1-2"/>
    <property type="match status" value="1"/>
</dbReference>
<dbReference type="GO" id="GO:0004505">
    <property type="term" value="F:phenylalanine 4-monooxygenase activity"/>
    <property type="evidence" value="ECO:0007669"/>
    <property type="project" value="UniProtKB-EC"/>
</dbReference>
<sequence length="255" mass="28873">MGIATSTLNLAQGKLNVAAPYLIEQTWADYTPEQHAIWSELVTRRMPQLRQHACQEYLDGFQQIGLREDQLPNLTEVSALLQPRTGWQSTPVSGFLPADAFFEMLAARMFPTTTWLRSRDSMEYTPEPDIFHDVFGHVPMHAHPVFADFLESYGKICARLTEPQALERMGRLFWFTVEFGLIRQNGEIKVYGSGLISSHGECTRVLAGGCEVKDFDLDAVLNQEFQTSEMQPVLYAVESFDQIYEATKQAEGRLG</sequence>
<reference evidence="9" key="1">
    <citation type="submission" date="2020-08" db="EMBL/GenBank/DDBJ databases">
        <title>Genomic Encyclopedia of Type Strains, Phase IV (KMG-V): Genome sequencing to study the core and pangenomes of soil and plant-associated prokaryotes.</title>
        <authorList>
            <person name="Whitman W."/>
        </authorList>
    </citation>
    <scope>NUCLEOTIDE SEQUENCE [LARGE SCALE GENOMIC DNA]</scope>
    <source>
        <strain evidence="9">M8UP27</strain>
    </source>
</reference>
<dbReference type="InterPro" id="IPR036329">
    <property type="entry name" value="Aro-AA_hydroxylase_C_sf"/>
</dbReference>
<name>A0A7W8IFU3_9BACT</name>
<dbReference type="InterPro" id="IPR018301">
    <property type="entry name" value="ArAA_hydroxylase_Fe/CU_BS"/>
</dbReference>
<dbReference type="PROSITE" id="PS51410">
    <property type="entry name" value="BH4_AAA_HYDROXYL_2"/>
    <property type="match status" value="1"/>
</dbReference>
<dbReference type="InterPro" id="IPR036951">
    <property type="entry name" value="ArAA_hydroxylase_sf"/>
</dbReference>
<keyword evidence="10" id="KW-1185">Reference proteome</keyword>
<dbReference type="Pfam" id="PF00351">
    <property type="entry name" value="Biopterin_H"/>
    <property type="match status" value="1"/>
</dbReference>
<dbReference type="EMBL" id="JACHDY010000001">
    <property type="protein sequence ID" value="MBB5315420.1"/>
    <property type="molecule type" value="Genomic_DNA"/>
</dbReference>
<evidence type="ECO:0000313" key="9">
    <source>
        <dbReference type="EMBL" id="MBB5315420.1"/>
    </source>
</evidence>
<evidence type="ECO:0000256" key="4">
    <source>
        <dbReference type="ARBA" id="ARBA00023002"/>
    </source>
</evidence>
<dbReference type="Gene3D" id="1.10.800.10">
    <property type="entry name" value="Aromatic amino acid hydroxylase"/>
    <property type="match status" value="1"/>
</dbReference>
<evidence type="ECO:0000256" key="6">
    <source>
        <dbReference type="ARBA" id="ARBA00023033"/>
    </source>
</evidence>
<dbReference type="PANTHER" id="PTHR11473">
    <property type="entry name" value="AROMATIC AMINO ACID HYDROXYLASE"/>
    <property type="match status" value="1"/>
</dbReference>
<evidence type="ECO:0000256" key="1">
    <source>
        <dbReference type="ARBA" id="ARBA00001954"/>
    </source>
</evidence>
<feature type="binding site" evidence="7">
    <location>
        <position position="178"/>
    </location>
    <ligand>
        <name>Fe cation</name>
        <dbReference type="ChEBI" id="CHEBI:24875"/>
    </ligand>
</feature>
<keyword evidence="5 7" id="KW-0408">Iron</keyword>
<evidence type="ECO:0000256" key="3">
    <source>
        <dbReference type="ARBA" id="ARBA00022723"/>
    </source>
</evidence>
<protein>
    <submittedName>
        <fullName evidence="9">Phenylalanine-4-hydroxylase</fullName>
        <ecNumber evidence="9">1.14.16.1</ecNumber>
    </submittedName>
</protein>
<gene>
    <name evidence="9" type="ORF">HDF09_000070</name>
</gene>